<gene>
    <name evidence="1" type="ORF">B0I31_10172</name>
</gene>
<reference evidence="1 2" key="1">
    <citation type="submission" date="2018-03" db="EMBL/GenBank/DDBJ databases">
        <title>Genomic Encyclopedia of Type Strains, Phase III (KMG-III): the genomes of soil and plant-associated and newly described type strains.</title>
        <authorList>
            <person name="Whitman W."/>
        </authorList>
    </citation>
    <scope>NUCLEOTIDE SEQUENCE [LARGE SCALE GENOMIC DNA]</scope>
    <source>
        <strain evidence="1 2">CGMCC 4.7097</strain>
    </source>
</reference>
<sequence length="48" mass="4920">MAVLELVLAVPELDDRFAEPVRDVLAAERAPADGWCGAGTGSACTFGA</sequence>
<evidence type="ECO:0000313" key="2">
    <source>
        <dbReference type="Proteomes" id="UP000241118"/>
    </source>
</evidence>
<dbReference type="Proteomes" id="UP000241118">
    <property type="component" value="Unassembled WGS sequence"/>
</dbReference>
<organism evidence="1 2">
    <name type="scientific">Saccharothrix carnea</name>
    <dbReference type="NCBI Taxonomy" id="1280637"/>
    <lineage>
        <taxon>Bacteria</taxon>
        <taxon>Bacillati</taxon>
        <taxon>Actinomycetota</taxon>
        <taxon>Actinomycetes</taxon>
        <taxon>Pseudonocardiales</taxon>
        <taxon>Pseudonocardiaceae</taxon>
        <taxon>Saccharothrix</taxon>
    </lineage>
</organism>
<comment type="caution">
    <text evidence="1">The sequence shown here is derived from an EMBL/GenBank/DDBJ whole genome shotgun (WGS) entry which is preliminary data.</text>
</comment>
<accession>A0A2P8IHD7</accession>
<dbReference type="AlphaFoldDB" id="A0A2P8IHD7"/>
<protein>
    <submittedName>
        <fullName evidence="1">Uncharacterized protein</fullName>
    </submittedName>
</protein>
<dbReference type="EMBL" id="PYAX01000001">
    <property type="protein sequence ID" value="PSL57861.1"/>
    <property type="molecule type" value="Genomic_DNA"/>
</dbReference>
<evidence type="ECO:0000313" key="1">
    <source>
        <dbReference type="EMBL" id="PSL57861.1"/>
    </source>
</evidence>
<keyword evidence="2" id="KW-1185">Reference proteome</keyword>
<dbReference type="RefSeq" id="WP_181319922.1">
    <property type="nucleotide sequence ID" value="NZ_PYAX01000001.1"/>
</dbReference>
<name>A0A2P8IHD7_SACCR</name>
<proteinExistence type="predicted"/>